<dbReference type="PANTHER" id="PTHR30414">
    <property type="entry name" value="MINICONDUCTANCE MECHANOSENSITIVE CHANNEL YBDG"/>
    <property type="match status" value="1"/>
</dbReference>
<evidence type="ECO:0000256" key="7">
    <source>
        <dbReference type="ARBA" id="ARBA00023016"/>
    </source>
</evidence>
<dbReference type="Pfam" id="PF21082">
    <property type="entry name" value="MS_channel_3rd"/>
    <property type="match status" value="1"/>
</dbReference>
<keyword evidence="5 11" id="KW-0812">Transmembrane</keyword>
<evidence type="ECO:0000313" key="15">
    <source>
        <dbReference type="Proteomes" id="UP000001208"/>
    </source>
</evidence>
<keyword evidence="3" id="KW-1003">Cell membrane</keyword>
<dbReference type="InterPro" id="IPR049278">
    <property type="entry name" value="MS_channel_C"/>
</dbReference>
<evidence type="ECO:0000256" key="2">
    <source>
        <dbReference type="ARBA" id="ARBA00008017"/>
    </source>
</evidence>
<dbReference type="AlphaFoldDB" id="B3QWW9"/>
<evidence type="ECO:0000256" key="5">
    <source>
        <dbReference type="ARBA" id="ARBA00022692"/>
    </source>
</evidence>
<proteinExistence type="inferred from homology"/>
<feature type="transmembrane region" description="Helical" evidence="11">
    <location>
        <begin position="20"/>
        <end position="42"/>
    </location>
</feature>
<evidence type="ECO:0000259" key="13">
    <source>
        <dbReference type="Pfam" id="PF21082"/>
    </source>
</evidence>
<dbReference type="FunFam" id="2.30.30.60:FF:000002">
    <property type="entry name" value="Mechanosensitive ion channel family protein"/>
    <property type="match status" value="1"/>
</dbReference>
<feature type="domain" description="Mechanosensitive ion channel MscS" evidence="12">
    <location>
        <begin position="187"/>
        <end position="255"/>
    </location>
</feature>
<keyword evidence="15" id="KW-1185">Reference proteome</keyword>
<dbReference type="InterPro" id="IPR030192">
    <property type="entry name" value="YbdG"/>
</dbReference>
<dbReference type="InterPro" id="IPR006685">
    <property type="entry name" value="MscS_channel_2nd"/>
</dbReference>
<dbReference type="InterPro" id="IPR010920">
    <property type="entry name" value="LSM_dom_sf"/>
</dbReference>
<evidence type="ECO:0000256" key="3">
    <source>
        <dbReference type="ARBA" id="ARBA00022475"/>
    </source>
</evidence>
<dbReference type="Pfam" id="PF00924">
    <property type="entry name" value="MS_channel_2nd"/>
    <property type="match status" value="1"/>
</dbReference>
<evidence type="ECO:0000256" key="1">
    <source>
        <dbReference type="ARBA" id="ARBA00004429"/>
    </source>
</evidence>
<feature type="domain" description="Mechanosensitive ion channel MscS C-terminal" evidence="13">
    <location>
        <begin position="338"/>
        <end position="398"/>
    </location>
</feature>
<dbReference type="InterPro" id="IPR023408">
    <property type="entry name" value="MscS_beta-dom_sf"/>
</dbReference>
<keyword evidence="4" id="KW-0997">Cell inner membrane</keyword>
<evidence type="ECO:0000259" key="12">
    <source>
        <dbReference type="Pfam" id="PF00924"/>
    </source>
</evidence>
<sequence length="421" mass="47518">MVNELQSWLLSHGLNEAGSVILSNVFSLAALVLLSLVINFLARRFLLSVVHYAVARTEAKWDDYFVERKFFSQLAHLVPAVGVYLAVPIIFSESPTLVTSLTHGIYIYIVVVSVLSIDAFLNAVHDIYMHFDVSREVPIKGIVQVLKIIAYLIGGIFIISLVLDKSPFFLISGLGALTAVLLLVFKDVILGFVAGIQLAANKMLVEGDWIEMPKYGADGEVMEIALTTVKVRNWDKTITTIPTYALISDSFKNWRGMKDAGGRRIKRSLLIDIHTIKFCDEEMLARFAKIRFISNYIEQKKQELAEFNSLYYVDNEMLANRRRLTNVGTFRAYVAGYLKNHPSIRQDMTFLVRQLEPNEHGLPLEIYVFTNDTVWANYEGIQADIFDHILAILPEFDLSVFQVPSGNDFKSFLSNSASQKS</sequence>
<keyword evidence="7" id="KW-0346">Stress response</keyword>
<dbReference type="Gene3D" id="2.30.30.60">
    <property type="match status" value="1"/>
</dbReference>
<dbReference type="GO" id="GO:0008381">
    <property type="term" value="F:mechanosensitive monoatomic ion channel activity"/>
    <property type="evidence" value="ECO:0007669"/>
    <property type="project" value="InterPro"/>
</dbReference>
<dbReference type="Proteomes" id="UP000001208">
    <property type="component" value="Chromosome"/>
</dbReference>
<keyword evidence="8 11" id="KW-0472">Membrane</keyword>
<dbReference type="HOGENOM" id="CLU_045354_1_0_10"/>
<dbReference type="GO" id="GO:0005886">
    <property type="term" value="C:plasma membrane"/>
    <property type="evidence" value="ECO:0007669"/>
    <property type="project" value="UniProtKB-SubCell"/>
</dbReference>
<comment type="similarity">
    <text evidence="2">Belongs to the MscS (TC 1.A.23) family.</text>
</comment>
<feature type="transmembrane region" description="Helical" evidence="11">
    <location>
        <begin position="145"/>
        <end position="163"/>
    </location>
</feature>
<dbReference type="EMBL" id="CP001100">
    <property type="protein sequence ID" value="ACF13333.1"/>
    <property type="molecule type" value="Genomic_DNA"/>
</dbReference>
<evidence type="ECO:0000256" key="8">
    <source>
        <dbReference type="ARBA" id="ARBA00023136"/>
    </source>
</evidence>
<evidence type="ECO:0000256" key="10">
    <source>
        <dbReference type="ARBA" id="ARBA00093659"/>
    </source>
</evidence>
<comment type="subcellular location">
    <subcellularLocation>
        <location evidence="1">Cell inner membrane</location>
        <topology evidence="1">Multi-pass membrane protein</topology>
    </subcellularLocation>
</comment>
<dbReference type="RefSeq" id="WP_012499417.1">
    <property type="nucleotide sequence ID" value="NC_011026.1"/>
</dbReference>
<dbReference type="PANTHER" id="PTHR30414:SF0">
    <property type="entry name" value="MINICONDUCTANCE MECHANOSENSITIVE CHANNEL YBDG"/>
    <property type="match status" value="1"/>
</dbReference>
<name>B3QWW9_CHLT3</name>
<feature type="transmembrane region" description="Helical" evidence="11">
    <location>
        <begin position="70"/>
        <end position="91"/>
    </location>
</feature>
<dbReference type="GO" id="GO:0071470">
    <property type="term" value="P:cellular response to osmotic stress"/>
    <property type="evidence" value="ECO:0007669"/>
    <property type="project" value="InterPro"/>
</dbReference>
<protein>
    <recommendedName>
        <fullName evidence="9">Mechanosensing system component YbdG</fullName>
    </recommendedName>
    <alternativeName>
        <fullName evidence="10">Mechanosensitive channel homolog YbdG</fullName>
    </alternativeName>
</protein>
<evidence type="ECO:0000256" key="9">
    <source>
        <dbReference type="ARBA" id="ARBA00093630"/>
    </source>
</evidence>
<dbReference type="SUPFAM" id="SSF50182">
    <property type="entry name" value="Sm-like ribonucleoproteins"/>
    <property type="match status" value="1"/>
</dbReference>
<gene>
    <name evidence="14" type="ordered locus">Ctha_0865</name>
</gene>
<dbReference type="OrthoDB" id="9775207at2"/>
<dbReference type="KEGG" id="cts:Ctha_0865"/>
<accession>B3QWW9</accession>
<evidence type="ECO:0000256" key="4">
    <source>
        <dbReference type="ARBA" id="ARBA00022519"/>
    </source>
</evidence>
<feature type="transmembrane region" description="Helical" evidence="11">
    <location>
        <begin position="103"/>
        <end position="124"/>
    </location>
</feature>
<evidence type="ECO:0000313" key="14">
    <source>
        <dbReference type="EMBL" id="ACF13333.1"/>
    </source>
</evidence>
<keyword evidence="6 11" id="KW-1133">Transmembrane helix</keyword>
<dbReference type="eggNOG" id="COG0668">
    <property type="taxonomic scope" value="Bacteria"/>
</dbReference>
<evidence type="ECO:0000256" key="6">
    <source>
        <dbReference type="ARBA" id="ARBA00022989"/>
    </source>
</evidence>
<feature type="transmembrane region" description="Helical" evidence="11">
    <location>
        <begin position="169"/>
        <end position="194"/>
    </location>
</feature>
<reference evidence="14 15" key="1">
    <citation type="submission" date="2008-06" db="EMBL/GenBank/DDBJ databases">
        <title>Complete sequence of Chloroherpeton thalassium ATCC 35110.</title>
        <authorList>
            <consortium name="US DOE Joint Genome Institute"/>
            <person name="Lucas S."/>
            <person name="Copeland A."/>
            <person name="Lapidus A."/>
            <person name="Glavina del Rio T."/>
            <person name="Dalin E."/>
            <person name="Tice H."/>
            <person name="Bruce D."/>
            <person name="Goodwin L."/>
            <person name="Pitluck S."/>
            <person name="Schmutz J."/>
            <person name="Larimer F."/>
            <person name="Land M."/>
            <person name="Hauser L."/>
            <person name="Kyrpides N."/>
            <person name="Mikhailova N."/>
            <person name="Liu Z."/>
            <person name="Li T."/>
            <person name="Zhao F."/>
            <person name="Overmann J."/>
            <person name="Bryant D.A."/>
            <person name="Richardson P."/>
        </authorList>
    </citation>
    <scope>NUCLEOTIDE SEQUENCE [LARGE SCALE GENOMIC DNA]</scope>
    <source>
        <strain evidence="15">ATCC 35110 / GB-78</strain>
    </source>
</reference>
<organism evidence="14 15">
    <name type="scientific">Chloroherpeton thalassium (strain ATCC 35110 / GB-78)</name>
    <dbReference type="NCBI Taxonomy" id="517418"/>
    <lineage>
        <taxon>Bacteria</taxon>
        <taxon>Pseudomonadati</taxon>
        <taxon>Chlorobiota</taxon>
        <taxon>Chlorobiia</taxon>
        <taxon>Chlorobiales</taxon>
        <taxon>Chloroherpetonaceae</taxon>
        <taxon>Chloroherpeton</taxon>
    </lineage>
</organism>
<evidence type="ECO:0000256" key="11">
    <source>
        <dbReference type="SAM" id="Phobius"/>
    </source>
</evidence>